<evidence type="ECO:0000256" key="6">
    <source>
        <dbReference type="ARBA" id="ARBA00022729"/>
    </source>
</evidence>
<feature type="signal peptide" evidence="18">
    <location>
        <begin position="1"/>
        <end position="24"/>
    </location>
</feature>
<comment type="catalytic activity">
    <reaction evidence="12">
        <text>Cleavage of a -Pro-|-Xaa bond to release a C-terminal amino acid.</text>
        <dbReference type="EC" id="3.4.16.2"/>
    </reaction>
</comment>
<comment type="subunit">
    <text evidence="3">Homodimer.</text>
</comment>
<protein>
    <recommendedName>
        <fullName evidence="15">Lysosomal Pro-X carboxypeptidase</fullName>
        <ecNumber evidence="14">3.4.16.2</ecNumber>
    </recommendedName>
    <alternativeName>
        <fullName evidence="17">Proline carboxypeptidase</fullName>
    </alternativeName>
    <alternativeName>
        <fullName evidence="16">Prolylcarboxypeptidase</fullName>
    </alternativeName>
</protein>
<dbReference type="InterPro" id="IPR029058">
    <property type="entry name" value="AB_hydrolase_fold"/>
</dbReference>
<dbReference type="GeneID" id="578398"/>
<dbReference type="Gene3D" id="3.40.50.1820">
    <property type="entry name" value="alpha/beta hydrolase"/>
    <property type="match status" value="1"/>
</dbReference>
<evidence type="ECO:0000256" key="8">
    <source>
        <dbReference type="ARBA" id="ARBA00023145"/>
    </source>
</evidence>
<comment type="function">
    <text evidence="13">Cleaves C-terminal amino acids linked to proline in peptides such as angiotensin II, III and des-Arg9-bradykinin. This cleavage occurs at acidic pH, but enzymatic activity is retained with some substrates at neutral pH.</text>
</comment>
<keyword evidence="7" id="KW-0378">Hydrolase</keyword>
<evidence type="ECO:0000256" key="9">
    <source>
        <dbReference type="ARBA" id="ARBA00023157"/>
    </source>
</evidence>
<organism evidence="19 20">
    <name type="scientific">Strongylocentrotus purpuratus</name>
    <name type="common">Purple sea urchin</name>
    <dbReference type="NCBI Taxonomy" id="7668"/>
    <lineage>
        <taxon>Eukaryota</taxon>
        <taxon>Metazoa</taxon>
        <taxon>Echinodermata</taxon>
        <taxon>Eleutherozoa</taxon>
        <taxon>Echinozoa</taxon>
        <taxon>Echinoidea</taxon>
        <taxon>Euechinoidea</taxon>
        <taxon>Echinacea</taxon>
        <taxon>Camarodonta</taxon>
        <taxon>Echinidea</taxon>
        <taxon>Strongylocentrotidae</taxon>
        <taxon>Strongylocentrotus</taxon>
    </lineage>
</organism>
<dbReference type="SUPFAM" id="SSF53474">
    <property type="entry name" value="alpha/beta-Hydrolases"/>
    <property type="match status" value="1"/>
</dbReference>
<keyword evidence="4" id="KW-0121">Carboxypeptidase</keyword>
<dbReference type="PANTHER" id="PTHR11010">
    <property type="entry name" value="PROTEASE S28 PRO-X CARBOXYPEPTIDASE-RELATED"/>
    <property type="match status" value="1"/>
</dbReference>
<evidence type="ECO:0000256" key="7">
    <source>
        <dbReference type="ARBA" id="ARBA00022801"/>
    </source>
</evidence>
<dbReference type="GO" id="GO:0004185">
    <property type="term" value="F:serine-type carboxypeptidase activity"/>
    <property type="evidence" value="ECO:0007669"/>
    <property type="project" value="UniProtKB-EC"/>
</dbReference>
<proteinExistence type="inferred from homology"/>
<evidence type="ECO:0000256" key="14">
    <source>
        <dbReference type="ARBA" id="ARBA00066456"/>
    </source>
</evidence>
<evidence type="ECO:0000256" key="17">
    <source>
        <dbReference type="ARBA" id="ARBA00076608"/>
    </source>
</evidence>
<reference evidence="20" key="1">
    <citation type="submission" date="2015-02" db="EMBL/GenBank/DDBJ databases">
        <title>Genome sequencing for Strongylocentrotus purpuratus.</title>
        <authorList>
            <person name="Murali S."/>
            <person name="Liu Y."/>
            <person name="Vee V."/>
            <person name="English A."/>
            <person name="Wang M."/>
            <person name="Skinner E."/>
            <person name="Han Y."/>
            <person name="Muzny D.M."/>
            <person name="Worley K.C."/>
            <person name="Gibbs R.A."/>
        </authorList>
    </citation>
    <scope>NUCLEOTIDE SEQUENCE</scope>
</reference>
<name>A0A7M7NGU7_STRPU</name>
<evidence type="ECO:0000256" key="2">
    <source>
        <dbReference type="ARBA" id="ARBA00011079"/>
    </source>
</evidence>
<evidence type="ECO:0000256" key="4">
    <source>
        <dbReference type="ARBA" id="ARBA00022645"/>
    </source>
</evidence>
<evidence type="ECO:0000256" key="3">
    <source>
        <dbReference type="ARBA" id="ARBA00011738"/>
    </source>
</evidence>
<keyword evidence="8" id="KW-0865">Zymogen</keyword>
<dbReference type="Gene3D" id="1.20.120.980">
    <property type="entry name" value="Serine carboxypeptidase S28, SKS domain"/>
    <property type="match status" value="1"/>
</dbReference>
<keyword evidence="11" id="KW-0458">Lysosome</keyword>
<evidence type="ECO:0000313" key="20">
    <source>
        <dbReference type="Proteomes" id="UP000007110"/>
    </source>
</evidence>
<evidence type="ECO:0000256" key="1">
    <source>
        <dbReference type="ARBA" id="ARBA00004371"/>
    </source>
</evidence>
<evidence type="ECO:0000256" key="13">
    <source>
        <dbReference type="ARBA" id="ARBA00059701"/>
    </source>
</evidence>
<dbReference type="GO" id="GO:0003085">
    <property type="term" value="P:negative regulation of systemic arterial blood pressure"/>
    <property type="evidence" value="ECO:0000318"/>
    <property type="project" value="GO_Central"/>
</dbReference>
<dbReference type="GO" id="GO:0043535">
    <property type="term" value="P:regulation of blood vessel endothelial cell migration"/>
    <property type="evidence" value="ECO:0000318"/>
    <property type="project" value="GO_Central"/>
</dbReference>
<reference evidence="19" key="2">
    <citation type="submission" date="2021-01" db="UniProtKB">
        <authorList>
            <consortium name="EnsemblMetazoa"/>
        </authorList>
    </citation>
    <scope>IDENTIFICATION</scope>
</reference>
<dbReference type="InParanoid" id="A0A7M7NGU7"/>
<dbReference type="GO" id="GO:0006508">
    <property type="term" value="P:proteolysis"/>
    <property type="evidence" value="ECO:0007669"/>
    <property type="project" value="UniProtKB-KW"/>
</dbReference>
<keyword evidence="9" id="KW-1015">Disulfide bond</keyword>
<dbReference type="AlphaFoldDB" id="A0A7M7NGU7"/>
<comment type="similarity">
    <text evidence="2">Belongs to the peptidase S28 family.</text>
</comment>
<evidence type="ECO:0000256" key="16">
    <source>
        <dbReference type="ARBA" id="ARBA00076475"/>
    </source>
</evidence>
<feature type="chain" id="PRO_5029459529" description="Lysosomal Pro-X carboxypeptidase" evidence="18">
    <location>
        <begin position="25"/>
        <end position="496"/>
    </location>
</feature>
<accession>A0A7M7NGU7</accession>
<evidence type="ECO:0000256" key="18">
    <source>
        <dbReference type="SAM" id="SignalP"/>
    </source>
</evidence>
<keyword evidence="6 18" id="KW-0732">Signal</keyword>
<keyword evidence="20" id="KW-1185">Reference proteome</keyword>
<dbReference type="RefSeq" id="XP_030836272.1">
    <property type="nucleotide sequence ID" value="XM_030980412.1"/>
</dbReference>
<dbReference type="Proteomes" id="UP000007110">
    <property type="component" value="Unassembled WGS sequence"/>
</dbReference>
<dbReference type="GO" id="GO:0005764">
    <property type="term" value="C:lysosome"/>
    <property type="evidence" value="ECO:0007669"/>
    <property type="project" value="UniProtKB-SubCell"/>
</dbReference>
<sequence length="496" mass="55168">MEPPNRWLRCTLMCLVVCSGFSSSASVLFGRRINNKLEAKISSQGCSHPHKEKYFEQQVDHFSFTNSDTFQMRYLVSDELWTKGGPIFFYTGNEGDITWFCENTGFVWDLAVEYKAIVIFAEHRYYGKSLPYGNDSYKDAAHLGYLTAEQALADFAVFLDWYKANTLGGAAGSPVVAFGGSYGGMLAAWMRIKYPNAIAGAIAASAPVWQFTGLTPCNTQYLTISKDFQAANQLCYDSVHMSWDVITRIGQTASGRTKLAQAMKLCNPLKTTADVDGLISWLAGSWFNLAMVDYPYPANFLEPLPAFPIKEVCSYFKTPSPTDDQLLAELTGALGVYYNYTSSIQCFNLSQDATASLGDLGWSFQACTEMVMPFCADGVDDMFYPMPWNYDAQVAACKAQWNVTPRPNWIVSQFGGKNITASSNIFFSNGLLDPWHLGGVLTDLSDTLVAGIIPDGAHHLDLRGKNKLDPPSVIAVRNQERENINRWIAEWWVNKT</sequence>
<evidence type="ECO:0000313" key="19">
    <source>
        <dbReference type="EnsemblMetazoa" id="XP_030836272"/>
    </source>
</evidence>
<evidence type="ECO:0000256" key="10">
    <source>
        <dbReference type="ARBA" id="ARBA00023180"/>
    </source>
</evidence>
<dbReference type="InterPro" id="IPR042269">
    <property type="entry name" value="Ser_carbopepase_S28_SKS"/>
</dbReference>
<evidence type="ECO:0000256" key="12">
    <source>
        <dbReference type="ARBA" id="ARBA00052013"/>
    </source>
</evidence>
<dbReference type="EC" id="3.4.16.2" evidence="14"/>
<evidence type="ECO:0000256" key="11">
    <source>
        <dbReference type="ARBA" id="ARBA00023228"/>
    </source>
</evidence>
<dbReference type="EnsemblMetazoa" id="XM_030980412">
    <property type="protein sequence ID" value="XP_030836272"/>
    <property type="gene ID" value="LOC578398"/>
</dbReference>
<dbReference type="KEGG" id="spu:578398"/>
<evidence type="ECO:0000256" key="5">
    <source>
        <dbReference type="ARBA" id="ARBA00022670"/>
    </source>
</evidence>
<dbReference type="GO" id="GO:0008239">
    <property type="term" value="F:dipeptidyl-peptidase activity"/>
    <property type="evidence" value="ECO:0000318"/>
    <property type="project" value="GO_Central"/>
</dbReference>
<dbReference type="PANTHER" id="PTHR11010:SF38">
    <property type="entry name" value="LYSOSOMAL PRO-X CARBOXYPEPTIDASE"/>
    <property type="match status" value="1"/>
</dbReference>
<comment type="subcellular location">
    <subcellularLocation>
        <location evidence="1">Lysosome</location>
    </subcellularLocation>
</comment>
<keyword evidence="5" id="KW-0645">Protease</keyword>
<dbReference type="Pfam" id="PF05577">
    <property type="entry name" value="Peptidase_S28"/>
    <property type="match status" value="1"/>
</dbReference>
<dbReference type="FunFam" id="1.20.120.980:FF:000002">
    <property type="entry name" value="lysosomal Pro-X carboxypeptidase"/>
    <property type="match status" value="1"/>
</dbReference>
<dbReference type="OrthoDB" id="2130629at2759"/>
<dbReference type="GO" id="GO:0060055">
    <property type="term" value="P:angiogenesis involved in wound healing"/>
    <property type="evidence" value="ECO:0000318"/>
    <property type="project" value="GO_Central"/>
</dbReference>
<dbReference type="OMA" id="ESENCYR"/>
<dbReference type="InterPro" id="IPR008758">
    <property type="entry name" value="Peptidase_S28"/>
</dbReference>
<keyword evidence="10" id="KW-0325">Glycoprotein</keyword>
<evidence type="ECO:0000256" key="15">
    <source>
        <dbReference type="ARBA" id="ARBA00073691"/>
    </source>
</evidence>